<dbReference type="EMBL" id="JAEACU010000005">
    <property type="protein sequence ID" value="KAH7528439.1"/>
    <property type="molecule type" value="Genomic_DNA"/>
</dbReference>
<keyword evidence="1" id="KW-0472">Membrane</keyword>
<gene>
    <name evidence="2" type="ORF">FEM48_Zijuj05G0072200</name>
</gene>
<name>A0A978VDK0_ZIZJJ</name>
<keyword evidence="1" id="KW-0812">Transmembrane</keyword>
<dbReference type="AlphaFoldDB" id="A0A978VDK0"/>
<evidence type="ECO:0000256" key="1">
    <source>
        <dbReference type="SAM" id="Phobius"/>
    </source>
</evidence>
<accession>A0A978VDK0</accession>
<dbReference type="PANTHER" id="PTHR48223:SF1">
    <property type="entry name" value="ABC TRANSMEMBRANE TYPE-1 DOMAIN-CONTAINING PROTEIN"/>
    <property type="match status" value="1"/>
</dbReference>
<evidence type="ECO:0000313" key="3">
    <source>
        <dbReference type="Proteomes" id="UP000813462"/>
    </source>
</evidence>
<dbReference type="OrthoDB" id="748739at2759"/>
<dbReference type="PANTHER" id="PTHR48223">
    <property type="entry name" value="DEFECTIVE 2759, PUTATIVE ISOFORM 1-RELATED"/>
    <property type="match status" value="1"/>
</dbReference>
<feature type="transmembrane region" description="Helical" evidence="1">
    <location>
        <begin position="223"/>
        <end position="246"/>
    </location>
</feature>
<evidence type="ECO:0008006" key="4">
    <source>
        <dbReference type="Google" id="ProtNLM"/>
    </source>
</evidence>
<sequence length="336" mass="38381">MALVTHQMQGSYVTLPSKPSWSKGMKLKHYVKTLYMVGRTDRSFLLKRNSHLSVGTSCMCGLKPRTLRILAFKGSAQGESGGRACGPKVSKKLVKLKENEDTVTESPKTNEVPIAYASEANESIASSPAIHGLFKKWLAILRTQSSSQMVDGILGEEPPPREISEMEHVTQDKGRSEILKAVWRHCLSLDATIKIPLMIFIPGYLAVNMMYGAEVSKELTPLWVLGPLIVALYVKLFQWLFALYVFSFKQTVKVIKNLPTYYMVAYSYISKGKLKKDLHSFWQPVENIKNLNYKELSKRKLKELEGWIVERYLDFVESIWPYYCRTIRFLKRANLI</sequence>
<organism evidence="2 3">
    <name type="scientific">Ziziphus jujuba var. spinosa</name>
    <dbReference type="NCBI Taxonomy" id="714518"/>
    <lineage>
        <taxon>Eukaryota</taxon>
        <taxon>Viridiplantae</taxon>
        <taxon>Streptophyta</taxon>
        <taxon>Embryophyta</taxon>
        <taxon>Tracheophyta</taxon>
        <taxon>Spermatophyta</taxon>
        <taxon>Magnoliopsida</taxon>
        <taxon>eudicotyledons</taxon>
        <taxon>Gunneridae</taxon>
        <taxon>Pentapetalae</taxon>
        <taxon>rosids</taxon>
        <taxon>fabids</taxon>
        <taxon>Rosales</taxon>
        <taxon>Rhamnaceae</taxon>
        <taxon>Paliureae</taxon>
        <taxon>Ziziphus</taxon>
    </lineage>
</organism>
<evidence type="ECO:0000313" key="2">
    <source>
        <dbReference type="EMBL" id="KAH7528439.1"/>
    </source>
</evidence>
<keyword evidence="1" id="KW-1133">Transmembrane helix</keyword>
<comment type="caution">
    <text evidence="2">The sequence shown here is derived from an EMBL/GenBank/DDBJ whole genome shotgun (WGS) entry which is preliminary data.</text>
</comment>
<feature type="transmembrane region" description="Helical" evidence="1">
    <location>
        <begin position="193"/>
        <end position="211"/>
    </location>
</feature>
<reference evidence="2" key="1">
    <citation type="journal article" date="2021" name="Front. Plant Sci.">
        <title>Chromosome-Scale Genome Assembly for Chinese Sour Jujube and Insights Into Its Genome Evolution and Domestication Signature.</title>
        <authorList>
            <person name="Shen L.-Y."/>
            <person name="Luo H."/>
            <person name="Wang X.-L."/>
            <person name="Wang X.-M."/>
            <person name="Qiu X.-J."/>
            <person name="Liu H."/>
            <person name="Zhou S.-S."/>
            <person name="Jia K.-H."/>
            <person name="Nie S."/>
            <person name="Bao Y.-T."/>
            <person name="Zhang R.-G."/>
            <person name="Yun Q.-Z."/>
            <person name="Chai Y.-H."/>
            <person name="Lu J.-Y."/>
            <person name="Li Y."/>
            <person name="Zhao S.-W."/>
            <person name="Mao J.-F."/>
            <person name="Jia S.-G."/>
            <person name="Mao Y.-M."/>
        </authorList>
    </citation>
    <scope>NUCLEOTIDE SEQUENCE</scope>
    <source>
        <strain evidence="2">AT0</strain>
        <tissue evidence="2">Leaf</tissue>
    </source>
</reference>
<protein>
    <recommendedName>
        <fullName evidence="4">Embryo defective 2759</fullName>
    </recommendedName>
</protein>
<dbReference type="Proteomes" id="UP000813462">
    <property type="component" value="Unassembled WGS sequence"/>
</dbReference>
<proteinExistence type="predicted"/>